<dbReference type="SUPFAM" id="SSF57850">
    <property type="entry name" value="RING/U-box"/>
    <property type="match status" value="1"/>
</dbReference>
<dbReference type="InterPro" id="IPR015154">
    <property type="entry name" value="EF-hand_dom_typ2"/>
</dbReference>
<dbReference type="PANTHER" id="PTHR12268:SF14">
    <property type="entry name" value="DYSTROPHIN-1"/>
    <property type="match status" value="1"/>
</dbReference>
<evidence type="ECO:0000256" key="11">
    <source>
        <dbReference type="SAM" id="MobiDB-lite"/>
    </source>
</evidence>
<dbReference type="CDD" id="cd02334">
    <property type="entry name" value="ZZ_dystrophin"/>
    <property type="match status" value="1"/>
</dbReference>
<accession>A0ABM1F2M1</accession>
<dbReference type="InterPro" id="IPR000433">
    <property type="entry name" value="Znf_ZZ"/>
</dbReference>
<keyword evidence="3" id="KW-0963">Cytoplasm</keyword>
<dbReference type="PROSITE" id="PS01357">
    <property type="entry name" value="ZF_ZZ_1"/>
    <property type="match status" value="1"/>
</dbReference>
<evidence type="ECO:0000256" key="6">
    <source>
        <dbReference type="ARBA" id="ARBA00022833"/>
    </source>
</evidence>
<evidence type="ECO:0000256" key="8">
    <source>
        <dbReference type="ARBA" id="ARBA00023212"/>
    </source>
</evidence>
<sequence>TKPGKPERDAADFLEWMKREPQSMVWMPVLHRLAAAETAKHQAKCNICKAFPIVGFRYRCLKCFNFDMCQNCFFSGRKSKSHKITHQVQEYAIPTTTGSDVRDLTKCVKNKFRSKSYFRKHPRVGYLPVQTVDEGDSMESPAHTPAHSGSQDIHTRLELYSSRLAEVEQGGPRSPAQIIAAVDHEQQEEMEGMIKDLEHENRQLQAEYDRLKTRQQQRRLAKEVTPPASSDLDPGSGRDVEMVAEARLLRQHKGRLEARMQILEDHNRQLEAQLHRLRQLLAEEMARAPVAARRTRSAALASVSRSVDRGIQRNGSSREHIGGGGVDRDRENSQLDEMLHEFEDHINQSERKGGSKNVGDLFHMAGHVGVAVGTLVTVMTDDELEATPSDTDEQLPHSATRDK</sequence>
<comment type="subcellular location">
    <subcellularLocation>
        <location evidence="2">Cell membrane</location>
        <topology evidence="2">Peripheral membrane protein</topology>
        <orientation evidence="2">Cytoplasmic side</orientation>
    </subcellularLocation>
    <subcellularLocation>
        <location evidence="1">Cytoplasm</location>
        <location evidence="1">Cytoskeleton</location>
    </subcellularLocation>
</comment>
<evidence type="ECO:0000313" key="13">
    <source>
        <dbReference type="Proteomes" id="UP000695022"/>
    </source>
</evidence>
<keyword evidence="5 9" id="KW-0863">Zinc-finger</keyword>
<dbReference type="Gene3D" id="3.30.60.90">
    <property type="match status" value="1"/>
</dbReference>
<reference evidence="14" key="1">
    <citation type="submission" date="2025-08" db="UniProtKB">
        <authorList>
            <consortium name="RefSeq"/>
        </authorList>
    </citation>
    <scope>IDENTIFICATION</scope>
</reference>
<dbReference type="RefSeq" id="XP_014678692.1">
    <property type="nucleotide sequence ID" value="XM_014823206.1"/>
</dbReference>
<keyword evidence="13" id="KW-1185">Reference proteome</keyword>
<name>A0ABM1F2M1_PRICU</name>
<evidence type="ECO:0000256" key="9">
    <source>
        <dbReference type="PROSITE-ProRule" id="PRU00228"/>
    </source>
</evidence>
<feature type="non-terminal residue" evidence="14">
    <location>
        <position position="1"/>
    </location>
</feature>
<proteinExistence type="predicted"/>
<keyword evidence="4" id="KW-0479">Metal-binding</keyword>
<dbReference type="Pfam" id="PF00569">
    <property type="entry name" value="ZZ"/>
    <property type="match status" value="1"/>
</dbReference>
<evidence type="ECO:0000313" key="14">
    <source>
        <dbReference type="RefSeq" id="XP_014678692.1"/>
    </source>
</evidence>
<keyword evidence="8" id="KW-0206">Cytoskeleton</keyword>
<evidence type="ECO:0000259" key="12">
    <source>
        <dbReference type="PROSITE" id="PS50135"/>
    </source>
</evidence>
<feature type="region of interest" description="Disordered" evidence="11">
    <location>
        <begin position="218"/>
        <end position="237"/>
    </location>
</feature>
<dbReference type="InterPro" id="IPR043145">
    <property type="entry name" value="Znf_ZZ_sf"/>
</dbReference>
<dbReference type="PROSITE" id="PS50135">
    <property type="entry name" value="ZF_ZZ_2"/>
    <property type="match status" value="1"/>
</dbReference>
<dbReference type="Gene3D" id="6.10.140.70">
    <property type="match status" value="1"/>
</dbReference>
<organism evidence="13 14">
    <name type="scientific">Priapulus caudatus</name>
    <name type="common">Priapulid worm</name>
    <dbReference type="NCBI Taxonomy" id="37621"/>
    <lineage>
        <taxon>Eukaryota</taxon>
        <taxon>Metazoa</taxon>
        <taxon>Ecdysozoa</taxon>
        <taxon>Scalidophora</taxon>
        <taxon>Priapulida</taxon>
        <taxon>Priapulimorpha</taxon>
        <taxon>Priapulimorphida</taxon>
        <taxon>Priapulidae</taxon>
        <taxon>Priapulus</taxon>
    </lineage>
</organism>
<keyword evidence="7" id="KW-0106">Calcium</keyword>
<evidence type="ECO:0000256" key="7">
    <source>
        <dbReference type="ARBA" id="ARBA00022837"/>
    </source>
</evidence>
<dbReference type="GeneID" id="106818511"/>
<evidence type="ECO:0000256" key="4">
    <source>
        <dbReference type="ARBA" id="ARBA00022723"/>
    </source>
</evidence>
<keyword evidence="6" id="KW-0862">Zinc</keyword>
<evidence type="ECO:0000256" key="2">
    <source>
        <dbReference type="ARBA" id="ARBA00004413"/>
    </source>
</evidence>
<evidence type="ECO:0000256" key="1">
    <source>
        <dbReference type="ARBA" id="ARBA00004245"/>
    </source>
</evidence>
<keyword evidence="10" id="KW-0175">Coiled coil</keyword>
<evidence type="ECO:0000256" key="10">
    <source>
        <dbReference type="SAM" id="Coils"/>
    </source>
</evidence>
<gene>
    <name evidence="14" type="primary">LOC106818511</name>
</gene>
<feature type="region of interest" description="Disordered" evidence="11">
    <location>
        <begin position="382"/>
        <end position="403"/>
    </location>
</feature>
<protein>
    <submittedName>
        <fullName evidence="14">Dystrophin, isoform E-like</fullName>
    </submittedName>
</protein>
<dbReference type="Pfam" id="PF09069">
    <property type="entry name" value="EF-hand_3"/>
    <property type="match status" value="1"/>
</dbReference>
<feature type="domain" description="ZZ-type" evidence="12">
    <location>
        <begin position="40"/>
        <end position="96"/>
    </location>
</feature>
<feature type="coiled-coil region" evidence="10">
    <location>
        <begin position="253"/>
        <end position="287"/>
    </location>
</feature>
<feature type="region of interest" description="Disordered" evidence="11">
    <location>
        <begin position="309"/>
        <end position="330"/>
    </location>
</feature>
<feature type="coiled-coil region" evidence="10">
    <location>
        <begin position="187"/>
        <end position="214"/>
    </location>
</feature>
<evidence type="ECO:0000256" key="3">
    <source>
        <dbReference type="ARBA" id="ARBA00022490"/>
    </source>
</evidence>
<evidence type="ECO:0000256" key="5">
    <source>
        <dbReference type="ARBA" id="ARBA00022771"/>
    </source>
</evidence>
<dbReference type="InterPro" id="IPR050774">
    <property type="entry name" value="KCMF1/Dystrophin"/>
</dbReference>
<dbReference type="Proteomes" id="UP000695022">
    <property type="component" value="Unplaced"/>
</dbReference>
<dbReference type="PANTHER" id="PTHR12268">
    <property type="entry name" value="E3 UBIQUITIN-PROTEIN LIGASE KCMF1"/>
    <property type="match status" value="1"/>
</dbReference>
<dbReference type="SMART" id="SM00291">
    <property type="entry name" value="ZnF_ZZ"/>
    <property type="match status" value="1"/>
</dbReference>
<feature type="compositionally biased region" description="Acidic residues" evidence="11">
    <location>
        <begin position="382"/>
        <end position="393"/>
    </location>
</feature>